<gene>
    <name evidence="1" type="ORF">VCO01S_20110</name>
</gene>
<evidence type="ECO:0000313" key="1">
    <source>
        <dbReference type="EMBL" id="GEA60818.1"/>
    </source>
</evidence>
<dbReference type="EMBL" id="BJLH01000008">
    <property type="protein sequence ID" value="GEA60818.1"/>
    <property type="molecule type" value="Genomic_DNA"/>
</dbReference>
<name>A0A4Y3IPQ5_9VIBR</name>
<evidence type="ECO:0000313" key="2">
    <source>
        <dbReference type="Proteomes" id="UP000318242"/>
    </source>
</evidence>
<dbReference type="RefSeq" id="WP_141271222.1">
    <property type="nucleotide sequence ID" value="NZ_BJLH01000008.1"/>
</dbReference>
<reference evidence="1 2" key="1">
    <citation type="submission" date="2019-06" db="EMBL/GenBank/DDBJ databases">
        <title>Whole genome shotgun sequence of Vibrio comitans NBRC 102076.</title>
        <authorList>
            <person name="Hosoyama A."/>
            <person name="Uohara A."/>
            <person name="Ohji S."/>
            <person name="Ichikawa N."/>
        </authorList>
    </citation>
    <scope>NUCLEOTIDE SEQUENCE [LARGE SCALE GENOMIC DNA]</scope>
    <source>
        <strain evidence="1 2">NBRC 102076</strain>
    </source>
</reference>
<organism evidence="1 2">
    <name type="scientific">Vibrio comitans NBRC 102076</name>
    <dbReference type="NCBI Taxonomy" id="1219078"/>
    <lineage>
        <taxon>Bacteria</taxon>
        <taxon>Pseudomonadati</taxon>
        <taxon>Pseudomonadota</taxon>
        <taxon>Gammaproteobacteria</taxon>
        <taxon>Vibrionales</taxon>
        <taxon>Vibrionaceae</taxon>
        <taxon>Vibrio</taxon>
    </lineage>
</organism>
<comment type="caution">
    <text evidence="1">The sequence shown here is derived from an EMBL/GenBank/DDBJ whole genome shotgun (WGS) entry which is preliminary data.</text>
</comment>
<dbReference type="Proteomes" id="UP000318242">
    <property type="component" value="Unassembled WGS sequence"/>
</dbReference>
<dbReference type="AlphaFoldDB" id="A0A4Y3IPQ5"/>
<protein>
    <submittedName>
        <fullName evidence="1">Uncharacterized protein</fullName>
    </submittedName>
</protein>
<dbReference type="OrthoDB" id="5898865at2"/>
<keyword evidence="2" id="KW-1185">Reference proteome</keyword>
<accession>A0A4Y3IPQ5</accession>
<proteinExistence type="predicted"/>
<sequence length="101" mass="11206">MPATNGFTNKIETDEMSTPQEVTSINGAQSEPKQLLKLLPYRKTPDYCRGLFARKGAVYKFLSTTGNQYVPGKVTVKCAINDAPIDLPDSEITQLRTLLKQ</sequence>